<evidence type="ECO:0008006" key="3">
    <source>
        <dbReference type="Google" id="ProtNLM"/>
    </source>
</evidence>
<dbReference type="EMBL" id="ANNX02000023">
    <property type="protein sequence ID" value="KYC41219.1"/>
    <property type="molecule type" value="Genomic_DNA"/>
</dbReference>
<name>A0A139X952_9CYAN</name>
<organism evidence="1 2">
    <name type="scientific">Scytonema hofmannii PCC 7110</name>
    <dbReference type="NCBI Taxonomy" id="128403"/>
    <lineage>
        <taxon>Bacteria</taxon>
        <taxon>Bacillati</taxon>
        <taxon>Cyanobacteriota</taxon>
        <taxon>Cyanophyceae</taxon>
        <taxon>Nostocales</taxon>
        <taxon>Scytonemataceae</taxon>
        <taxon>Scytonema</taxon>
    </lineage>
</organism>
<reference evidence="1 2" key="1">
    <citation type="journal article" date="2013" name="Genome Biol. Evol.">
        <title>Genomes of Stigonematalean cyanobacteria (subsection V) and the evolution of oxygenic photosynthesis from prokaryotes to plastids.</title>
        <authorList>
            <person name="Dagan T."/>
            <person name="Roettger M."/>
            <person name="Stucken K."/>
            <person name="Landan G."/>
            <person name="Koch R."/>
            <person name="Major P."/>
            <person name="Gould S.B."/>
            <person name="Goremykin V.V."/>
            <person name="Rippka R."/>
            <person name="Tandeau de Marsac N."/>
            <person name="Gugger M."/>
            <person name="Lockhart P.J."/>
            <person name="Allen J.F."/>
            <person name="Brune I."/>
            <person name="Maus I."/>
            <person name="Puhler A."/>
            <person name="Martin W.F."/>
        </authorList>
    </citation>
    <scope>NUCLEOTIDE SEQUENCE [LARGE SCALE GENOMIC DNA]</scope>
    <source>
        <strain evidence="1 2">PCC 7110</strain>
    </source>
</reference>
<dbReference type="Proteomes" id="UP000076925">
    <property type="component" value="Unassembled WGS sequence"/>
</dbReference>
<dbReference type="AlphaFoldDB" id="A0A139X952"/>
<evidence type="ECO:0000313" key="2">
    <source>
        <dbReference type="Proteomes" id="UP000076925"/>
    </source>
</evidence>
<keyword evidence="2" id="KW-1185">Reference proteome</keyword>
<protein>
    <recommendedName>
        <fullName evidence="3">DUF2281 domain-containing protein</fullName>
    </recommendedName>
</protein>
<evidence type="ECO:0000313" key="1">
    <source>
        <dbReference type="EMBL" id="KYC41219.1"/>
    </source>
</evidence>
<comment type="caution">
    <text evidence="1">The sequence shown here is derived from an EMBL/GenBank/DDBJ whole genome shotgun (WGS) entry which is preliminary data.</text>
</comment>
<dbReference type="OrthoDB" id="9256093at2"/>
<sequence length="76" mass="8750">MSSTAIATMVKMMESLPEDLQNQIVEHLREYIEDLRDEMQWDATFQKTQHKLVAAARQAKQEIAEGKAAPLDYDQL</sequence>
<gene>
    <name evidence="1" type="ORF">WA1_03800</name>
</gene>
<dbReference type="STRING" id="128403.WA1_03800"/>
<accession>A0A139X952</accession>
<proteinExistence type="predicted"/>
<dbReference type="RefSeq" id="WP_017741602.1">
    <property type="nucleotide sequence ID" value="NZ_KQ976354.1"/>
</dbReference>